<keyword evidence="3" id="KW-0472">Membrane</keyword>
<feature type="compositionally biased region" description="Low complexity" evidence="2">
    <location>
        <begin position="656"/>
        <end position="665"/>
    </location>
</feature>
<feature type="coiled-coil region" evidence="1">
    <location>
        <begin position="477"/>
        <end position="531"/>
    </location>
</feature>
<dbReference type="Proteomes" id="UP000011663">
    <property type="component" value="Unassembled WGS sequence"/>
</dbReference>
<feature type="coiled-coil region" evidence="1">
    <location>
        <begin position="396"/>
        <end position="423"/>
    </location>
</feature>
<protein>
    <submittedName>
        <fullName evidence="4">Uncharacterized protein</fullName>
    </submittedName>
</protein>
<dbReference type="GeneID" id="66487146"/>
<dbReference type="AlphaFoldDB" id="A0A2U4EX79"/>
<comment type="caution">
    <text evidence="4">The sequence shown here is derived from an EMBL/GenBank/DDBJ whole genome shotgun (WGS) entry which is preliminary data.</text>
</comment>
<keyword evidence="3" id="KW-0812">Transmembrane</keyword>
<sequence length="696" mass="81120">MNENEKQKIMKTILSLMISFLIIFIAAMFARAASNTVLPENNGIAVFINDYLDMMMQKIDKIAVKMKIKRNSVSEYQVNLITQSISDYVGYSMYQTSDSLKDFNPNNTPSKAQIDKYKNNYYKMTVENPYLRGMTVFNIEGKMLLNLYLSRNKSWPLELQDNLINEIKTKGSLVLNATNENAFYIMEYIKNPYGEIIVATRNDYAYVSDIAMYYQVADKRLYVSDARNSVYNVREAVGDNNIEKVSSVINRYAYYKKQPSFMVNDSLSVSMIGKEYPNYFELIVLAITALLILVCQLLIKAVVYFFKYIMQVKSNKDYVESIKGDDELISKNIVNSQLPKSNPIEEMPPIVQKVQYKIPDEYIKNNIESKNDDKFNIGKDILNIVSTIKEEINACKNKFAIDKKDLEEKLETLENKTEEIKTEIDIETAFADIKKDLQEEYNRAIEETFLEDSVYDISSENEDEYYDTISADDYEVKEELEENYENIVNDYEIKEEQYEEKYYEEKYDDIISDHKEEEEEEEEVNHDDKEEFMSISNEELNNASSSFIKETLSLDENILKNNISDSYEKEENSYKINNEFNKKIIKNELLSSYKAKEEEKNKEYVRNLFNSKKSEPHINNDSHDISMDILNSYNKAIDNIKNKNEKDEDSKEDIKSSNLDNSSNSKTDDVFAAFDKMLSSIISKAEEDAKRSITKK</sequence>
<evidence type="ECO:0000256" key="3">
    <source>
        <dbReference type="SAM" id="Phobius"/>
    </source>
</evidence>
<evidence type="ECO:0000256" key="1">
    <source>
        <dbReference type="SAM" id="Coils"/>
    </source>
</evidence>
<evidence type="ECO:0000313" key="4">
    <source>
        <dbReference type="EMBL" id="EKV57785.1"/>
    </source>
</evidence>
<keyword evidence="1" id="KW-0175">Coiled coil</keyword>
<reference evidence="4 5" key="1">
    <citation type="submission" date="2012-07" db="EMBL/GenBank/DDBJ databases">
        <title>Genome sequence of Brachyspira sp. 30446, isolated from a pig with mucohaemorrhagic colitis.</title>
        <authorList>
            <person name="Rubin J.E."/>
            <person name="Fernando C."/>
            <person name="Harding J.C.S."/>
            <person name="Hill J.E."/>
        </authorList>
    </citation>
    <scope>NUCLEOTIDE SEQUENCE [LARGE SCALE GENOMIC DNA]</scope>
    <source>
        <strain evidence="4 5">30446</strain>
    </source>
</reference>
<evidence type="ECO:0000313" key="5">
    <source>
        <dbReference type="Proteomes" id="UP000011663"/>
    </source>
</evidence>
<accession>A0A2U4EX79</accession>
<feature type="region of interest" description="Disordered" evidence="2">
    <location>
        <begin position="641"/>
        <end position="667"/>
    </location>
</feature>
<name>A0A2U4EX79_9SPIR</name>
<feature type="compositionally biased region" description="Basic and acidic residues" evidence="2">
    <location>
        <begin position="641"/>
        <end position="655"/>
    </location>
</feature>
<proteinExistence type="predicted"/>
<feature type="transmembrane region" description="Helical" evidence="3">
    <location>
        <begin position="12"/>
        <end position="30"/>
    </location>
</feature>
<organism evidence="4 5">
    <name type="scientific">Brachyspira hampsonii 30446</name>
    <dbReference type="NCBI Taxonomy" id="1289135"/>
    <lineage>
        <taxon>Bacteria</taxon>
        <taxon>Pseudomonadati</taxon>
        <taxon>Spirochaetota</taxon>
        <taxon>Spirochaetia</taxon>
        <taxon>Brachyspirales</taxon>
        <taxon>Brachyspiraceae</taxon>
        <taxon>Brachyspira</taxon>
    </lineage>
</organism>
<evidence type="ECO:0000256" key="2">
    <source>
        <dbReference type="SAM" id="MobiDB-lite"/>
    </source>
</evidence>
<dbReference type="RefSeq" id="WP_008722386.1">
    <property type="nucleotide sequence ID" value="NZ_JH994110.1"/>
</dbReference>
<dbReference type="OrthoDB" id="304976at2"/>
<keyword evidence="3" id="KW-1133">Transmembrane helix</keyword>
<gene>
    <name evidence="4" type="ORF">A966_03433</name>
</gene>
<feature type="transmembrane region" description="Helical" evidence="3">
    <location>
        <begin position="282"/>
        <end position="306"/>
    </location>
</feature>
<dbReference type="EMBL" id="ALNZ01000014">
    <property type="protein sequence ID" value="EKV57785.1"/>
    <property type="molecule type" value="Genomic_DNA"/>
</dbReference>